<dbReference type="InterPro" id="IPR021416">
    <property type="entry name" value="DUF3048_N"/>
</dbReference>
<evidence type="ECO:0000259" key="1">
    <source>
        <dbReference type="Pfam" id="PF11258"/>
    </source>
</evidence>
<dbReference type="SUPFAM" id="SSF159774">
    <property type="entry name" value="YerB-like"/>
    <property type="match status" value="1"/>
</dbReference>
<dbReference type="Pfam" id="PF11258">
    <property type="entry name" value="DUF3048"/>
    <property type="match status" value="1"/>
</dbReference>
<dbReference type="Pfam" id="PF17479">
    <property type="entry name" value="DUF3048_C"/>
    <property type="match status" value="1"/>
</dbReference>
<protein>
    <submittedName>
        <fullName evidence="3">DUF3048 domain-containing protein</fullName>
    </submittedName>
</protein>
<proteinExistence type="predicted"/>
<evidence type="ECO:0000313" key="4">
    <source>
        <dbReference type="Proteomes" id="UP000601171"/>
    </source>
</evidence>
<dbReference type="AlphaFoldDB" id="A0A926IL71"/>
<dbReference type="InterPro" id="IPR035328">
    <property type="entry name" value="DUF3048_C"/>
</dbReference>
<sequence length="345" mass="39392">MKKIMTMLLIIIFILTGCKKELDESTIIDKPIVDIDDIMEEDDDTPKKIGRPSPLSGIYASEDRLNRRVVGIMFDNHPGARWQAGLKDAEIVYEFPVEAPYTRYFGLYLINSPESIGPIRSARPYFVTKALEFDAVYVHVGGSEQAKSDIKSLKIADIDGLTSSNKVFWRNKNKKAPNNLYSSMEVLRKTQEEKGYNLNGNFESFKFNEEDKDMVGYSGKSILINYMRNNSTKYTYDEESKVYLRQKDGKDHIDESDGSRITVKNVIVQEVNTKVLDNEGRLEVELIGEGIGKYFTNGYGIDIKWEKKDRGGKTYYYDENGKEIALNSGVTWIQVIKKNSDIVIE</sequence>
<dbReference type="PROSITE" id="PS51257">
    <property type="entry name" value="PROKAR_LIPOPROTEIN"/>
    <property type="match status" value="1"/>
</dbReference>
<dbReference type="RefSeq" id="WP_262429828.1">
    <property type="nucleotide sequence ID" value="NZ_JACRTG010000019.1"/>
</dbReference>
<organism evidence="3 4">
    <name type="scientific">Paratissierella segnis</name>
    <dbReference type="NCBI Taxonomy" id="2763679"/>
    <lineage>
        <taxon>Bacteria</taxon>
        <taxon>Bacillati</taxon>
        <taxon>Bacillota</taxon>
        <taxon>Tissierellia</taxon>
        <taxon>Tissierellales</taxon>
        <taxon>Tissierellaceae</taxon>
        <taxon>Paratissierella</taxon>
    </lineage>
</organism>
<accession>A0A926IL71</accession>
<reference evidence="3" key="1">
    <citation type="submission" date="2020-08" db="EMBL/GenBank/DDBJ databases">
        <title>Genome public.</title>
        <authorList>
            <person name="Liu C."/>
            <person name="Sun Q."/>
        </authorList>
    </citation>
    <scope>NUCLEOTIDE SEQUENCE</scope>
    <source>
        <strain evidence="3">BX21</strain>
    </source>
</reference>
<dbReference type="Proteomes" id="UP000601171">
    <property type="component" value="Unassembled WGS sequence"/>
</dbReference>
<feature type="domain" description="DUF3048" evidence="2">
    <location>
        <begin position="224"/>
        <end position="333"/>
    </location>
</feature>
<dbReference type="InterPro" id="IPR023158">
    <property type="entry name" value="YerB-like_sf"/>
</dbReference>
<keyword evidence="4" id="KW-1185">Reference proteome</keyword>
<name>A0A926IL71_9FIRM</name>
<evidence type="ECO:0000313" key="3">
    <source>
        <dbReference type="EMBL" id="MBC8588373.1"/>
    </source>
</evidence>
<feature type="domain" description="DUF3048" evidence="1">
    <location>
        <begin position="55"/>
        <end position="196"/>
    </location>
</feature>
<dbReference type="EMBL" id="JACRTG010000019">
    <property type="protein sequence ID" value="MBC8588373.1"/>
    <property type="molecule type" value="Genomic_DNA"/>
</dbReference>
<comment type="caution">
    <text evidence="3">The sequence shown here is derived from an EMBL/GenBank/DDBJ whole genome shotgun (WGS) entry which is preliminary data.</text>
</comment>
<gene>
    <name evidence="3" type="ORF">H8707_08980</name>
</gene>
<evidence type="ECO:0000259" key="2">
    <source>
        <dbReference type="Pfam" id="PF17479"/>
    </source>
</evidence>
<dbReference type="Gene3D" id="3.50.90.10">
    <property type="entry name" value="YerB-like"/>
    <property type="match status" value="1"/>
</dbReference>